<dbReference type="CDD" id="cd07061">
    <property type="entry name" value="HP_HAP_like"/>
    <property type="match status" value="1"/>
</dbReference>
<dbReference type="Pfam" id="PF00328">
    <property type="entry name" value="His_Phos_2"/>
    <property type="match status" value="1"/>
</dbReference>
<dbReference type="EMBL" id="JNBS01001701">
    <property type="protein sequence ID" value="OQS00428.1"/>
    <property type="molecule type" value="Genomic_DNA"/>
</dbReference>
<dbReference type="STRING" id="74557.A0A1V9ZQX2"/>
<reference evidence="3 4" key="1">
    <citation type="journal article" date="2014" name="Genome Biol. Evol.">
        <title>The secreted proteins of Achlya hypogyna and Thraustotheca clavata identify the ancestral oomycete secretome and reveal gene acquisitions by horizontal gene transfer.</title>
        <authorList>
            <person name="Misner I."/>
            <person name="Blouin N."/>
            <person name="Leonard G."/>
            <person name="Richards T.A."/>
            <person name="Lane C.E."/>
        </authorList>
    </citation>
    <scope>NUCLEOTIDE SEQUENCE [LARGE SCALE GENOMIC DNA]</scope>
    <source>
        <strain evidence="3 4">ATCC 34112</strain>
    </source>
</reference>
<evidence type="ECO:0008006" key="5">
    <source>
        <dbReference type="Google" id="ProtNLM"/>
    </source>
</evidence>
<dbReference type="PROSITE" id="PS00616">
    <property type="entry name" value="HIS_ACID_PHOSPHAT_1"/>
    <property type="match status" value="1"/>
</dbReference>
<dbReference type="InterPro" id="IPR000560">
    <property type="entry name" value="His_Pase_clade-2"/>
</dbReference>
<evidence type="ECO:0000256" key="1">
    <source>
        <dbReference type="ARBA" id="ARBA00005375"/>
    </source>
</evidence>
<keyword evidence="2" id="KW-0378">Hydrolase</keyword>
<dbReference type="GO" id="GO:0016791">
    <property type="term" value="F:phosphatase activity"/>
    <property type="evidence" value="ECO:0007669"/>
    <property type="project" value="TreeGrafter"/>
</dbReference>
<evidence type="ECO:0000256" key="2">
    <source>
        <dbReference type="ARBA" id="ARBA00022801"/>
    </source>
</evidence>
<evidence type="ECO:0000313" key="3">
    <source>
        <dbReference type="EMBL" id="OQS00428.1"/>
    </source>
</evidence>
<dbReference type="OrthoDB" id="10257284at2759"/>
<dbReference type="PANTHER" id="PTHR11567:SF110">
    <property type="entry name" value="2-PHOSPHOXYLOSE PHOSPHATASE 1"/>
    <property type="match status" value="1"/>
</dbReference>
<name>A0A1V9ZQX2_9STRA</name>
<dbReference type="PANTHER" id="PTHR11567">
    <property type="entry name" value="ACID PHOSPHATASE-RELATED"/>
    <property type="match status" value="1"/>
</dbReference>
<gene>
    <name evidence="3" type="ORF">THRCLA_05951</name>
</gene>
<keyword evidence="4" id="KW-1185">Reference proteome</keyword>
<dbReference type="InterPro" id="IPR050645">
    <property type="entry name" value="Histidine_acid_phosphatase"/>
</dbReference>
<comment type="similarity">
    <text evidence="1">Belongs to the histidine acid phosphatase family.</text>
</comment>
<comment type="caution">
    <text evidence="3">The sequence shown here is derived from an EMBL/GenBank/DDBJ whole genome shotgun (WGS) entry which is preliminary data.</text>
</comment>
<sequence>MRLRLVQVLHRHGDRSPLHNVFERIPWLAEQENAIWSTRLHEITKDSVYGQLTKVGMNQMQARGLELRSECLKQGWTLQQDNVHVNVYSTPYERTQQSVLGLLSHFLPHAARKDEIQVLPKHLNFINAYSAAGNVIVPMKMKMIEQHPEYSLDDKRMEPIRKELIHRLPMFHHNKEEFTWMKAADHFVCRQAHRLEYIPNTQELAKPTIDHLSLRFLQFYSDPIILKLVVKDLASKLLDEMELCIKAKPNEKEYIQIYSGHDVSLLALLYAMESQLDHPFWPDYSSAVVLELIQDNLEWYVRATLDSKSVLEEPMMPYKAFVQLLQQKMN</sequence>
<dbReference type="InterPro" id="IPR029033">
    <property type="entry name" value="His_PPase_superfam"/>
</dbReference>
<dbReference type="InterPro" id="IPR033379">
    <property type="entry name" value="Acid_Pase_AS"/>
</dbReference>
<organism evidence="3 4">
    <name type="scientific">Thraustotheca clavata</name>
    <dbReference type="NCBI Taxonomy" id="74557"/>
    <lineage>
        <taxon>Eukaryota</taxon>
        <taxon>Sar</taxon>
        <taxon>Stramenopiles</taxon>
        <taxon>Oomycota</taxon>
        <taxon>Saprolegniomycetes</taxon>
        <taxon>Saprolegniales</taxon>
        <taxon>Achlyaceae</taxon>
        <taxon>Thraustotheca</taxon>
    </lineage>
</organism>
<evidence type="ECO:0000313" key="4">
    <source>
        <dbReference type="Proteomes" id="UP000243217"/>
    </source>
</evidence>
<protein>
    <recommendedName>
        <fullName evidence="5">Histidine acid phosphatase</fullName>
    </recommendedName>
</protein>
<dbReference type="SUPFAM" id="SSF53254">
    <property type="entry name" value="Phosphoglycerate mutase-like"/>
    <property type="match status" value="1"/>
</dbReference>
<dbReference type="Proteomes" id="UP000243217">
    <property type="component" value="Unassembled WGS sequence"/>
</dbReference>
<dbReference type="Gene3D" id="3.40.50.1240">
    <property type="entry name" value="Phosphoglycerate mutase-like"/>
    <property type="match status" value="1"/>
</dbReference>
<accession>A0A1V9ZQX2</accession>
<dbReference type="AlphaFoldDB" id="A0A1V9ZQX2"/>
<proteinExistence type="inferred from homology"/>